<dbReference type="Proteomes" id="UP000242254">
    <property type="component" value="Unassembled WGS sequence"/>
</dbReference>
<evidence type="ECO:0000313" key="1">
    <source>
        <dbReference type="EMBL" id="PHZ09347.1"/>
    </source>
</evidence>
<name>A0A2G4SKN8_RHIZD</name>
<dbReference type="EMBL" id="KZ303859">
    <property type="protein sequence ID" value="PHZ09347.1"/>
    <property type="molecule type" value="Genomic_DNA"/>
</dbReference>
<organism evidence="1 2">
    <name type="scientific">Rhizopus microsporus ATCC 52813</name>
    <dbReference type="NCBI Taxonomy" id="1340429"/>
    <lineage>
        <taxon>Eukaryota</taxon>
        <taxon>Fungi</taxon>
        <taxon>Fungi incertae sedis</taxon>
        <taxon>Mucoromycota</taxon>
        <taxon>Mucoromycotina</taxon>
        <taxon>Mucoromycetes</taxon>
        <taxon>Mucorales</taxon>
        <taxon>Mucorineae</taxon>
        <taxon>Rhizopodaceae</taxon>
        <taxon>Rhizopus</taxon>
    </lineage>
</organism>
<gene>
    <name evidence="1" type="ORF">RHIMIDRAFT_263632</name>
</gene>
<keyword evidence="2" id="KW-1185">Reference proteome</keyword>
<sequence>MKLEKDSSYNISLVYIKNEWPLNNQKMNVATRKILLITKIEIRKLKKKDMPLNKNN</sequence>
<accession>A0A2G4SKN8</accession>
<reference evidence="1 2" key="1">
    <citation type="journal article" date="2016" name="Proc. Natl. Acad. Sci. U.S.A.">
        <title>Lipid metabolic changes in an early divergent fungus govern the establishment of a mutualistic symbiosis with endobacteria.</title>
        <authorList>
            <person name="Lastovetsky O.A."/>
            <person name="Gaspar M.L."/>
            <person name="Mondo S.J."/>
            <person name="LaButti K.M."/>
            <person name="Sandor L."/>
            <person name="Grigoriev I.V."/>
            <person name="Henry S.A."/>
            <person name="Pawlowska T.E."/>
        </authorList>
    </citation>
    <scope>NUCLEOTIDE SEQUENCE [LARGE SCALE GENOMIC DNA]</scope>
    <source>
        <strain evidence="1 2">ATCC 52813</strain>
    </source>
</reference>
<proteinExistence type="predicted"/>
<dbReference type="RefSeq" id="XP_023463055.1">
    <property type="nucleotide sequence ID" value="XM_023611686.1"/>
</dbReference>
<protein>
    <submittedName>
        <fullName evidence="1">Uncharacterized protein</fullName>
    </submittedName>
</protein>
<dbReference type="GeneID" id="35442675"/>
<dbReference type="AlphaFoldDB" id="A0A2G4SKN8"/>
<evidence type="ECO:0000313" key="2">
    <source>
        <dbReference type="Proteomes" id="UP000242254"/>
    </source>
</evidence>